<sequence>MYLFPSPVQYPNCITIAIKHKNEQKPVCSAFPAKRGTSDFLYTDDPFFFFVSIIWHLSKDIGVYLLKDFFIPVTLGQEMKVRGSLAQEGTDSKGDTGIERCRQEQKEVHSKRKQKCCFSFSCVSPSDLQRLHFQYTWKRTVDLPLVNNPLYVMIVVFNWDVAQNSNVQEPGEYWFSLVCSLYAAET</sequence>
<gene>
    <name evidence="1" type="ORF">AB205_0096570</name>
</gene>
<accession>A0A2G9SA64</accession>
<organism evidence="1">
    <name type="scientific">Aquarana catesbeiana</name>
    <name type="common">American bullfrog</name>
    <name type="synonym">Rana catesbeiana</name>
    <dbReference type="NCBI Taxonomy" id="8400"/>
    <lineage>
        <taxon>Eukaryota</taxon>
        <taxon>Metazoa</taxon>
        <taxon>Chordata</taxon>
        <taxon>Craniata</taxon>
        <taxon>Vertebrata</taxon>
        <taxon>Euteleostomi</taxon>
        <taxon>Amphibia</taxon>
        <taxon>Batrachia</taxon>
        <taxon>Anura</taxon>
        <taxon>Neobatrachia</taxon>
        <taxon>Ranoidea</taxon>
        <taxon>Ranidae</taxon>
        <taxon>Aquarana</taxon>
    </lineage>
</organism>
<evidence type="ECO:0000313" key="1">
    <source>
        <dbReference type="EMBL" id="PIO37068.1"/>
    </source>
</evidence>
<reference evidence="1" key="1">
    <citation type="submission" date="2017-08" db="EMBL/GenBank/DDBJ databases">
        <title>Assembly of the North American Bullfrog Genome.</title>
        <authorList>
            <person name="Warren R.L."/>
            <person name="Vandervalk B.P."/>
            <person name="Kucuk E."/>
            <person name="Birol I."/>
            <person name="Helbing C."/>
            <person name="Pandoh P."/>
            <person name="Behsaz B."/>
            <person name="Mohamadi H."/>
            <person name="Chu J."/>
            <person name="Jackman S."/>
            <person name="Hammond S.A."/>
            <person name="Veldhoen N."/>
            <person name="Kirk H."/>
            <person name="Zhao Y."/>
            <person name="Coope R."/>
            <person name="Pleasance S."/>
            <person name="Moore R."/>
            <person name="Holt R."/>
        </authorList>
    </citation>
    <scope>NUCLEOTIDE SEQUENCE</scope>
    <source>
        <strain evidence="1">Bruno</strain>
        <tissue evidence="1">Liver</tissue>
    </source>
</reference>
<dbReference type="AlphaFoldDB" id="A0A2G9SA64"/>
<proteinExistence type="predicted"/>
<protein>
    <submittedName>
        <fullName evidence="1">Uncharacterized protein</fullName>
    </submittedName>
</protein>
<dbReference type="EMBL" id="KV926182">
    <property type="protein sequence ID" value="PIO37068.1"/>
    <property type="molecule type" value="Genomic_DNA"/>
</dbReference>
<name>A0A2G9SA64_AQUCT</name>